<sequence>MIQSAMMFALGAFVCGLLALGLGVAFARRARRLTERRLLAAFASRRSEFAVERDEMRVRHAVQIRRMEQEIDRLLEWASGQRSRSETRASDAFALRAELSERDRTIRQLQDSLGGTEERLKHAETRLGETREALRKAETRLRSLPARHAAPLQQPTSEEQPVKAEAELAASARSSRAHGAARMSAFTDPASAFSPTAPNEIRISDVPAAASMAPQQGGLAVEFPSSRSDTESPENGTAVIHRIAEELRRISGEAEGTFGRRIWRAPATPAQGETVPEAAAGPVPPTEPVGPKVIEIAPGEIRRSKTGPAA</sequence>
<feature type="region of interest" description="Disordered" evidence="2">
    <location>
        <begin position="267"/>
        <end position="310"/>
    </location>
</feature>
<evidence type="ECO:0000256" key="1">
    <source>
        <dbReference type="SAM" id="Coils"/>
    </source>
</evidence>
<reference evidence="3 4" key="1">
    <citation type="submission" date="2016-10" db="EMBL/GenBank/DDBJ databases">
        <authorList>
            <person name="de Groot N.N."/>
        </authorList>
    </citation>
    <scope>NUCLEOTIDE SEQUENCE [LARGE SCALE GENOMIC DNA]</scope>
    <source>
        <strain evidence="3 4">A52C2</strain>
    </source>
</reference>
<evidence type="ECO:0000313" key="3">
    <source>
        <dbReference type="EMBL" id="SEP61070.1"/>
    </source>
</evidence>
<accession>A0A1H8Z9F6</accession>
<keyword evidence="1" id="KW-0175">Coiled coil</keyword>
<dbReference type="EMBL" id="FOFG01000001">
    <property type="protein sequence ID" value="SEP61070.1"/>
    <property type="molecule type" value="Genomic_DNA"/>
</dbReference>
<dbReference type="STRING" id="1855383.SAMN05216548_10183"/>
<keyword evidence="4" id="KW-1185">Reference proteome</keyword>
<name>A0A1H8Z9F6_9HYPH</name>
<dbReference type="Proteomes" id="UP000199647">
    <property type="component" value="Unassembled WGS sequence"/>
</dbReference>
<proteinExistence type="predicted"/>
<protein>
    <submittedName>
        <fullName evidence="3">Uncharacterized protein</fullName>
    </submittedName>
</protein>
<dbReference type="RefSeq" id="WP_092494621.1">
    <property type="nucleotide sequence ID" value="NZ_FOFG01000001.1"/>
</dbReference>
<feature type="region of interest" description="Disordered" evidence="2">
    <location>
        <begin position="141"/>
        <end position="183"/>
    </location>
</feature>
<feature type="coiled-coil region" evidence="1">
    <location>
        <begin position="106"/>
        <end position="140"/>
    </location>
</feature>
<evidence type="ECO:0000256" key="2">
    <source>
        <dbReference type="SAM" id="MobiDB-lite"/>
    </source>
</evidence>
<organism evidence="3 4">
    <name type="scientific">Faunimonas pinastri</name>
    <dbReference type="NCBI Taxonomy" id="1855383"/>
    <lineage>
        <taxon>Bacteria</taxon>
        <taxon>Pseudomonadati</taxon>
        <taxon>Pseudomonadota</taxon>
        <taxon>Alphaproteobacteria</taxon>
        <taxon>Hyphomicrobiales</taxon>
        <taxon>Afifellaceae</taxon>
        <taxon>Faunimonas</taxon>
    </lineage>
</organism>
<evidence type="ECO:0000313" key="4">
    <source>
        <dbReference type="Proteomes" id="UP000199647"/>
    </source>
</evidence>
<gene>
    <name evidence="3" type="ORF">SAMN05216548_10183</name>
</gene>
<feature type="compositionally biased region" description="Low complexity" evidence="2">
    <location>
        <begin position="167"/>
        <end position="183"/>
    </location>
</feature>
<dbReference type="OrthoDB" id="7826912at2"/>
<dbReference type="SUPFAM" id="SSF57997">
    <property type="entry name" value="Tropomyosin"/>
    <property type="match status" value="1"/>
</dbReference>
<dbReference type="AlphaFoldDB" id="A0A1H8Z9F6"/>